<evidence type="ECO:0000256" key="1">
    <source>
        <dbReference type="SAM" id="MobiDB-lite"/>
    </source>
</evidence>
<evidence type="ECO:0000256" key="2">
    <source>
        <dbReference type="SAM" id="Phobius"/>
    </source>
</evidence>
<accession>A0A1Y1IRC9</accession>
<dbReference type="PANTHER" id="PTHR36704">
    <property type="entry name" value="PROTEIN, PUTATIVE-RELATED"/>
    <property type="match status" value="1"/>
</dbReference>
<organism evidence="3 4">
    <name type="scientific">Klebsormidium nitens</name>
    <name type="common">Green alga</name>
    <name type="synonym">Ulothrix nitens</name>
    <dbReference type="NCBI Taxonomy" id="105231"/>
    <lineage>
        <taxon>Eukaryota</taxon>
        <taxon>Viridiplantae</taxon>
        <taxon>Streptophyta</taxon>
        <taxon>Klebsormidiophyceae</taxon>
        <taxon>Klebsormidiales</taxon>
        <taxon>Klebsormidiaceae</taxon>
        <taxon>Klebsormidium</taxon>
    </lineage>
</organism>
<dbReference type="EMBL" id="DF237711">
    <property type="protein sequence ID" value="GAQ91306.1"/>
    <property type="molecule type" value="Genomic_DNA"/>
</dbReference>
<feature type="transmembrane region" description="Helical" evidence="2">
    <location>
        <begin position="161"/>
        <end position="181"/>
    </location>
</feature>
<evidence type="ECO:0000313" key="4">
    <source>
        <dbReference type="Proteomes" id="UP000054558"/>
    </source>
</evidence>
<dbReference type="Proteomes" id="UP000054558">
    <property type="component" value="Unassembled WGS sequence"/>
</dbReference>
<keyword evidence="2" id="KW-0472">Membrane</keyword>
<proteinExistence type="predicted"/>
<gene>
    <name evidence="3" type="ORF">KFL_007620020</name>
</gene>
<sequence length="266" mass="29284">MSWLRRGRAQEGAYFRQETEFAAARLRRELKEKGLLVESTPRRKVAWEDGASEILPEILQNELPLSGGASGEAPEVRRTKVISPSSASNPVFNTSNSALDHFSRSLPQTTLGRGRWNLEALKPQDQGKAISAYERRAMRSTPAQRKQAELLAKGYFQIVKGFVLGSAIVFGGGVLAAALVVKAMGAKQLSDIPERGRDYMQPRIDAFKERFTPFKAWIREKSSGWKLEERRKQALGSPFAKGLGVPQSDTGTPRLGSSPESAEGRG</sequence>
<dbReference type="OrthoDB" id="1928683at2759"/>
<keyword evidence="2" id="KW-1133">Transmembrane helix</keyword>
<dbReference type="OMA" id="WVLQSDP"/>
<protein>
    <recommendedName>
        <fullName evidence="5">Transmembrane protein</fullName>
    </recommendedName>
</protein>
<dbReference type="AlphaFoldDB" id="A0A1Y1IRC9"/>
<feature type="region of interest" description="Disordered" evidence="1">
    <location>
        <begin position="237"/>
        <end position="266"/>
    </location>
</feature>
<reference evidence="3 4" key="1">
    <citation type="journal article" date="2014" name="Nat. Commun.">
        <title>Klebsormidium flaccidum genome reveals primary factors for plant terrestrial adaptation.</title>
        <authorList>
            <person name="Hori K."/>
            <person name="Maruyama F."/>
            <person name="Fujisawa T."/>
            <person name="Togashi T."/>
            <person name="Yamamoto N."/>
            <person name="Seo M."/>
            <person name="Sato S."/>
            <person name="Yamada T."/>
            <person name="Mori H."/>
            <person name="Tajima N."/>
            <person name="Moriyama T."/>
            <person name="Ikeuchi M."/>
            <person name="Watanabe M."/>
            <person name="Wada H."/>
            <person name="Kobayashi K."/>
            <person name="Saito M."/>
            <person name="Masuda T."/>
            <person name="Sasaki-Sekimoto Y."/>
            <person name="Mashiguchi K."/>
            <person name="Awai K."/>
            <person name="Shimojima M."/>
            <person name="Masuda S."/>
            <person name="Iwai M."/>
            <person name="Nobusawa T."/>
            <person name="Narise T."/>
            <person name="Kondo S."/>
            <person name="Saito H."/>
            <person name="Sato R."/>
            <person name="Murakawa M."/>
            <person name="Ihara Y."/>
            <person name="Oshima-Yamada Y."/>
            <person name="Ohtaka K."/>
            <person name="Satoh M."/>
            <person name="Sonobe K."/>
            <person name="Ishii M."/>
            <person name="Ohtani R."/>
            <person name="Kanamori-Sato M."/>
            <person name="Honoki R."/>
            <person name="Miyazaki D."/>
            <person name="Mochizuki H."/>
            <person name="Umetsu J."/>
            <person name="Higashi K."/>
            <person name="Shibata D."/>
            <person name="Kamiya Y."/>
            <person name="Sato N."/>
            <person name="Nakamura Y."/>
            <person name="Tabata S."/>
            <person name="Ida S."/>
            <person name="Kurokawa K."/>
            <person name="Ohta H."/>
        </authorList>
    </citation>
    <scope>NUCLEOTIDE SEQUENCE [LARGE SCALE GENOMIC DNA]</scope>
    <source>
        <strain evidence="3 4">NIES-2285</strain>
    </source>
</reference>
<name>A0A1Y1IRC9_KLENI</name>
<dbReference type="PANTHER" id="PTHR36704:SF1">
    <property type="entry name" value="OS06G0239700 PROTEIN"/>
    <property type="match status" value="1"/>
</dbReference>
<evidence type="ECO:0000313" key="3">
    <source>
        <dbReference type="EMBL" id="GAQ91306.1"/>
    </source>
</evidence>
<keyword evidence="4" id="KW-1185">Reference proteome</keyword>
<evidence type="ECO:0008006" key="5">
    <source>
        <dbReference type="Google" id="ProtNLM"/>
    </source>
</evidence>
<keyword evidence="2" id="KW-0812">Transmembrane</keyword>